<name>A0A8S5R5C3_9CAUD</name>
<dbReference type="PANTHER" id="PTHR41328">
    <property type="entry name" value="TERMINASE SMALL SUBUNIT-RELATED"/>
    <property type="match status" value="1"/>
</dbReference>
<dbReference type="GO" id="GO:0051276">
    <property type="term" value="P:chromosome organization"/>
    <property type="evidence" value="ECO:0007669"/>
    <property type="project" value="InterPro"/>
</dbReference>
<dbReference type="Pfam" id="PF03592">
    <property type="entry name" value="Terminase_2"/>
    <property type="match status" value="1"/>
</dbReference>
<dbReference type="InterPro" id="IPR052404">
    <property type="entry name" value="SPP1-like_terminase"/>
</dbReference>
<dbReference type="Gene3D" id="6.10.140.2160">
    <property type="match status" value="1"/>
</dbReference>
<evidence type="ECO:0000313" key="3">
    <source>
        <dbReference type="EMBL" id="DAE26188.1"/>
    </source>
</evidence>
<reference evidence="3" key="1">
    <citation type="journal article" date="2021" name="Proc. Natl. Acad. Sci. U.S.A.">
        <title>A Catalog of Tens of Thousands of Viruses from Human Metagenomes Reveals Hidden Associations with Chronic Diseases.</title>
        <authorList>
            <person name="Tisza M.J."/>
            <person name="Buck C.B."/>
        </authorList>
    </citation>
    <scope>NUCLEOTIDE SEQUENCE</scope>
    <source>
        <strain evidence="3">CtcMb1</strain>
    </source>
</reference>
<evidence type="ECO:0000256" key="2">
    <source>
        <dbReference type="ARBA" id="ARBA00023219"/>
    </source>
</evidence>
<dbReference type="Gene3D" id="1.10.10.1400">
    <property type="entry name" value="Terminase, small subunit, N-terminal DNA-binding domain, HTH motif"/>
    <property type="match status" value="1"/>
</dbReference>
<protein>
    <submittedName>
        <fullName evidence="3">Terminase small subunit</fullName>
    </submittedName>
</protein>
<keyword evidence="2" id="KW-0231">Viral genome packaging</keyword>
<dbReference type="InterPro" id="IPR005335">
    <property type="entry name" value="Terminase_ssu"/>
</dbReference>
<dbReference type="PANTHER" id="PTHR41328:SF2">
    <property type="entry name" value="TERMINASE SMALL SUBUNIT"/>
    <property type="match status" value="1"/>
</dbReference>
<proteinExistence type="predicted"/>
<organism evidence="3">
    <name type="scientific">Siphoviridae sp. ctcMb1</name>
    <dbReference type="NCBI Taxonomy" id="2827276"/>
    <lineage>
        <taxon>Viruses</taxon>
        <taxon>Duplodnaviria</taxon>
        <taxon>Heunggongvirae</taxon>
        <taxon>Uroviricota</taxon>
        <taxon>Caudoviricetes</taxon>
    </lineage>
</organism>
<dbReference type="InterPro" id="IPR038713">
    <property type="entry name" value="Terminase_Gp1_N_sf"/>
</dbReference>
<evidence type="ECO:0000256" key="1">
    <source>
        <dbReference type="ARBA" id="ARBA00022612"/>
    </source>
</evidence>
<keyword evidence="1" id="KW-1188">Viral release from host cell</keyword>
<accession>A0A8S5R5C3</accession>
<dbReference type="EMBL" id="BK015811">
    <property type="protein sequence ID" value="DAE26188.1"/>
    <property type="molecule type" value="Genomic_DNA"/>
</dbReference>
<sequence length="138" mass="15518">MADEKLTPKQRRFCEEYLKSGNATEAAKKAGYKETSCRVIAAENLSKPAISAYIKRRLDEQEAAQVADSNEILKFYTAVMRGEIKDQFGMDASLSDRLKAGDSLMKRYAAASDRNRTTMEKLDSMLKEFQDAVKSETT</sequence>